<dbReference type="SUPFAM" id="SSF48230">
    <property type="entry name" value="Chondroitin AC/alginate lyase"/>
    <property type="match status" value="1"/>
</dbReference>
<dbReference type="InterPro" id="IPR008929">
    <property type="entry name" value="Chondroitin_lyas"/>
</dbReference>
<evidence type="ECO:0000259" key="4">
    <source>
        <dbReference type="Pfam" id="PF05426"/>
    </source>
</evidence>
<name>A0ABX1XQA2_9BACL</name>
<dbReference type="InterPro" id="IPR008397">
    <property type="entry name" value="Alginate_lyase_dom"/>
</dbReference>
<dbReference type="Gene3D" id="1.50.10.100">
    <property type="entry name" value="Chondroitin AC/alginate lyase"/>
    <property type="match status" value="1"/>
</dbReference>
<evidence type="ECO:0000313" key="7">
    <source>
        <dbReference type="Proteomes" id="UP000616779"/>
    </source>
</evidence>
<dbReference type="Proteomes" id="UP000616779">
    <property type="component" value="Unassembled WGS sequence"/>
</dbReference>
<dbReference type="Pfam" id="PF05426">
    <property type="entry name" value="Alginate_lyase"/>
    <property type="match status" value="1"/>
</dbReference>
<keyword evidence="7" id="KW-1185">Reference proteome</keyword>
<feature type="signal peptide" evidence="3">
    <location>
        <begin position="1"/>
        <end position="27"/>
    </location>
</feature>
<evidence type="ECO:0000259" key="5">
    <source>
        <dbReference type="Pfam" id="PF07833"/>
    </source>
</evidence>
<reference evidence="6 7" key="1">
    <citation type="submission" date="2019-10" db="EMBL/GenBank/DDBJ databases">
        <title>Description of Paenibacillus terrestris sp. nov.</title>
        <authorList>
            <person name="Carlier A."/>
            <person name="Qi S."/>
        </authorList>
    </citation>
    <scope>NUCLEOTIDE SEQUENCE [LARGE SCALE GENOMIC DNA]</scope>
    <source>
        <strain evidence="6 7">LMG 31458</strain>
    </source>
</reference>
<sequence length="501" mass="55536">MSRKYSLKHVAVSFLCGSLFFSGIGFAASTSTDISLKKLRLFVDGVNKSAPNGLYNNQGDKVPESLIYQNTTYVPVRMVGELLGKTVEWDSACRAIIIGSKPGEEAKKAACKSTEALDASKLLTLDAATLNEAKRKYLAGDPLITQSVNQLKQDADAAMQKGPYSVLDKTKIAPSGDKHDYISIGVYWWPNPDTPNGLPYIQKDGQQNPEVNTNAFDRTNFGTTSSGIRTLSLAYFYTENEAYAEYAAKLLRVWYLDPATRMNPSLNYGQAVPGVNDGRAAGIIETLNILNTLDPATILNGTKYLPDQDLVKFKQWIGDYMKWLMESPIGIDEKNAKNNHGNWYDAQVAAYALFSGHPDIAKKVIEDNKKRIASQIEPDGRMPLEIARTRSLHYSTYNMEAITIVARLGSKVGVDLWNYKTEDGRSILKALEFLNPYISKQKEWEFEQIKAESLSSALPTMATATKAYGKPEFRATAEKLLKEKDATARENLLYAVPKASN</sequence>
<evidence type="ECO:0000256" key="1">
    <source>
        <dbReference type="ARBA" id="ARBA00022729"/>
    </source>
</evidence>
<feature type="chain" id="PRO_5045421908" evidence="3">
    <location>
        <begin position="28"/>
        <end position="501"/>
    </location>
</feature>
<keyword evidence="2 6" id="KW-0456">Lyase</keyword>
<keyword evidence="1 3" id="KW-0732">Signal</keyword>
<accession>A0ABX1XQA2</accession>
<dbReference type="GO" id="GO:0016829">
    <property type="term" value="F:lyase activity"/>
    <property type="evidence" value="ECO:0007669"/>
    <property type="project" value="UniProtKB-KW"/>
</dbReference>
<organism evidence="6 7">
    <name type="scientific">Paenibacillus phytorum</name>
    <dbReference type="NCBI Taxonomy" id="2654977"/>
    <lineage>
        <taxon>Bacteria</taxon>
        <taxon>Bacillati</taxon>
        <taxon>Bacillota</taxon>
        <taxon>Bacilli</taxon>
        <taxon>Bacillales</taxon>
        <taxon>Paenibacillaceae</taxon>
        <taxon>Paenibacillus</taxon>
    </lineage>
</organism>
<feature type="domain" description="Alginate lyase" evidence="4">
    <location>
        <begin position="168"/>
        <end position="444"/>
    </location>
</feature>
<evidence type="ECO:0000256" key="2">
    <source>
        <dbReference type="ARBA" id="ARBA00023239"/>
    </source>
</evidence>
<dbReference type="EMBL" id="WHOA01000030">
    <property type="protein sequence ID" value="NOU70725.1"/>
    <property type="molecule type" value="Genomic_DNA"/>
</dbReference>
<gene>
    <name evidence="6" type="ORF">GC098_04660</name>
</gene>
<feature type="domain" description="Copper amine oxidase-like N-terminal" evidence="5">
    <location>
        <begin position="65"/>
        <end position="137"/>
    </location>
</feature>
<protein>
    <submittedName>
        <fullName evidence="6">Alginate lyase</fullName>
    </submittedName>
</protein>
<dbReference type="InterPro" id="IPR012854">
    <property type="entry name" value="Cu_amine_oxidase-like_N"/>
</dbReference>
<comment type="caution">
    <text evidence="6">The sequence shown here is derived from an EMBL/GenBank/DDBJ whole genome shotgun (WGS) entry which is preliminary data.</text>
</comment>
<evidence type="ECO:0000256" key="3">
    <source>
        <dbReference type="SAM" id="SignalP"/>
    </source>
</evidence>
<proteinExistence type="predicted"/>
<dbReference type="Pfam" id="PF07833">
    <property type="entry name" value="Cu_amine_oxidN1"/>
    <property type="match status" value="1"/>
</dbReference>
<dbReference type="RefSeq" id="WP_171641422.1">
    <property type="nucleotide sequence ID" value="NZ_WHOA01000030.1"/>
</dbReference>
<evidence type="ECO:0000313" key="6">
    <source>
        <dbReference type="EMBL" id="NOU70725.1"/>
    </source>
</evidence>